<dbReference type="RefSeq" id="WP_220524851.1">
    <property type="nucleotide sequence ID" value="NZ_JAGTLD010000003.1"/>
</dbReference>
<dbReference type="PANTHER" id="PTHR12203:SF35">
    <property type="entry name" value="PROTEIN O-GLUCOSYLTRANSFERASE 1"/>
    <property type="match status" value="1"/>
</dbReference>
<organism evidence="3">
    <name type="scientific">Campylobacter jejuni</name>
    <dbReference type="NCBI Taxonomy" id="197"/>
    <lineage>
        <taxon>Bacteria</taxon>
        <taxon>Pseudomonadati</taxon>
        <taxon>Campylobacterota</taxon>
        <taxon>Epsilonproteobacteria</taxon>
        <taxon>Campylobacterales</taxon>
        <taxon>Campylobacteraceae</taxon>
        <taxon>Campylobacter</taxon>
    </lineage>
</organism>
<dbReference type="InterPro" id="IPR051091">
    <property type="entry name" value="O-Glucosyltr/Glycosyltrsf_90"/>
</dbReference>
<dbReference type="PANTHER" id="PTHR12203">
    <property type="entry name" value="KDEL LYS-ASP-GLU-LEU CONTAINING - RELATED"/>
    <property type="match status" value="1"/>
</dbReference>
<dbReference type="InterPro" id="IPR006598">
    <property type="entry name" value="CAP10"/>
</dbReference>
<dbReference type="GO" id="GO:0016740">
    <property type="term" value="F:transferase activity"/>
    <property type="evidence" value="ECO:0007669"/>
    <property type="project" value="UniProtKB-KW"/>
</dbReference>
<keyword evidence="1" id="KW-0808">Transferase</keyword>
<evidence type="ECO:0000259" key="2">
    <source>
        <dbReference type="Pfam" id="PF05686"/>
    </source>
</evidence>
<protein>
    <submittedName>
        <fullName evidence="3">Lipopolysaccharide biosynthesis protein</fullName>
    </submittedName>
</protein>
<dbReference type="Pfam" id="PF05686">
    <property type="entry name" value="Glyco_transf_90"/>
    <property type="match status" value="1"/>
</dbReference>
<reference evidence="3" key="1">
    <citation type="submission" date="2018-06" db="EMBL/GenBank/DDBJ databases">
        <authorList>
            <consortium name="NARMS: The National Antimicrobial Resistance Monitoring System"/>
        </authorList>
    </citation>
    <scope>NUCLEOTIDE SEQUENCE</scope>
    <source>
        <strain evidence="3">CVM N16C013</strain>
    </source>
</reference>
<evidence type="ECO:0000256" key="1">
    <source>
        <dbReference type="ARBA" id="ARBA00022679"/>
    </source>
</evidence>
<evidence type="ECO:0000313" key="3">
    <source>
        <dbReference type="EMBL" id="EAK7108221.1"/>
    </source>
</evidence>
<comment type="caution">
    <text evidence="3">The sequence shown here is derived from an EMBL/GenBank/DDBJ whole genome shotgun (WGS) entry which is preliminary data.</text>
</comment>
<proteinExistence type="predicted"/>
<accession>A0A5T1B1E6</accession>
<gene>
    <name evidence="3" type="ORF">CNS02_00360</name>
</gene>
<name>A0A5T1B1E6_CAMJU</name>
<feature type="domain" description="Glycosyl transferase CAP10" evidence="2">
    <location>
        <begin position="138"/>
        <end position="298"/>
    </location>
</feature>
<dbReference type="AlphaFoldDB" id="A0A5T1B1E6"/>
<sequence length="318" mass="38038">MLQSRLLMNLKGIGISFIPRYFFQINLDKIFNDILKYNIKDLEEIQTRVKYYNQINEFFTPTAKEKIGKFPFKSTSYAFDAYEVSKYFKDEFLWNKEFGDVRHTFKEATICKSRSLENNINNILLKLDKNRHFCFLKDNINYENKKDIAIFRGAVYQNHRKEFFDSYFGRTFCDIGDTSKQPSQWKKNFLNKKEQMKYKFIISLEGNDVASNLKWAMNSNSLVLAPKITCETWFMEGTLKPNYHFALIDNENLPAVIEYFKSHPKDALEIINNAHQYIKKFLDKKKEFHIGILVLTKYFYYSRQLELNKKRDILELIK</sequence>
<dbReference type="EMBL" id="AACINO010000001">
    <property type="protein sequence ID" value="EAK7108221.1"/>
    <property type="molecule type" value="Genomic_DNA"/>
</dbReference>